<evidence type="ECO:0000313" key="2">
    <source>
        <dbReference type="EMBL" id="CAD5206063.1"/>
    </source>
</evidence>
<dbReference type="AlphaFoldDB" id="A0A811JRY2"/>
<reference evidence="2" key="1">
    <citation type="submission" date="2020-09" db="EMBL/GenBank/DDBJ databases">
        <authorList>
            <person name="Kikuchi T."/>
        </authorList>
    </citation>
    <scope>NUCLEOTIDE SEQUENCE</scope>
    <source>
        <strain evidence="2">SH1</strain>
    </source>
</reference>
<accession>A0A811JRY2</accession>
<protein>
    <submittedName>
        <fullName evidence="2">Uncharacterized protein</fullName>
    </submittedName>
</protein>
<dbReference type="Proteomes" id="UP000614601">
    <property type="component" value="Unassembled WGS sequence"/>
</dbReference>
<dbReference type="EMBL" id="CAJFDH010000001">
    <property type="protein sequence ID" value="CAD5206063.1"/>
    <property type="molecule type" value="Genomic_DNA"/>
</dbReference>
<keyword evidence="3" id="KW-1185">Reference proteome</keyword>
<dbReference type="EMBL" id="CAJFCW020000001">
    <property type="protein sequence ID" value="CAG9080353.1"/>
    <property type="molecule type" value="Genomic_DNA"/>
</dbReference>
<dbReference type="OrthoDB" id="10501821at2759"/>
<sequence>MDPIASTSTFEDLKPDKVTEVDRAQLQKRLQILKVEEKGLQKILIELNSQERKLTLEKMRLDEMTKRRIKKE</sequence>
<gene>
    <name evidence="2" type="ORF">BOKJ2_LOCUS747</name>
</gene>
<proteinExistence type="predicted"/>
<dbReference type="Proteomes" id="UP000783686">
    <property type="component" value="Unassembled WGS sequence"/>
</dbReference>
<comment type="caution">
    <text evidence="2">The sequence shown here is derived from an EMBL/GenBank/DDBJ whole genome shotgun (WGS) entry which is preliminary data.</text>
</comment>
<evidence type="ECO:0000313" key="3">
    <source>
        <dbReference type="Proteomes" id="UP000614601"/>
    </source>
</evidence>
<feature type="coiled-coil region" evidence="1">
    <location>
        <begin position="23"/>
        <end position="67"/>
    </location>
</feature>
<evidence type="ECO:0000256" key="1">
    <source>
        <dbReference type="SAM" id="Coils"/>
    </source>
</evidence>
<name>A0A811JRY2_9BILA</name>
<organism evidence="2 3">
    <name type="scientific">Bursaphelenchus okinawaensis</name>
    <dbReference type="NCBI Taxonomy" id="465554"/>
    <lineage>
        <taxon>Eukaryota</taxon>
        <taxon>Metazoa</taxon>
        <taxon>Ecdysozoa</taxon>
        <taxon>Nematoda</taxon>
        <taxon>Chromadorea</taxon>
        <taxon>Rhabditida</taxon>
        <taxon>Tylenchina</taxon>
        <taxon>Tylenchomorpha</taxon>
        <taxon>Aphelenchoidea</taxon>
        <taxon>Aphelenchoididae</taxon>
        <taxon>Bursaphelenchus</taxon>
    </lineage>
</organism>
<keyword evidence="1" id="KW-0175">Coiled coil</keyword>